<gene>
    <name evidence="6" type="ORF">YA0871_06855</name>
</gene>
<evidence type="ECO:0000313" key="7">
    <source>
        <dbReference type="Proteomes" id="UP000607562"/>
    </source>
</evidence>
<dbReference type="SUPFAM" id="SSF46785">
    <property type="entry name" value="Winged helix' DNA-binding domain"/>
    <property type="match status" value="1"/>
</dbReference>
<accession>A0ABS0UXC5</accession>
<dbReference type="Gene3D" id="1.10.10.10">
    <property type="entry name" value="Winged helix-like DNA-binding domain superfamily/Winged helix DNA-binding domain"/>
    <property type="match status" value="1"/>
</dbReference>
<evidence type="ECO:0000256" key="2">
    <source>
        <dbReference type="ARBA" id="ARBA00023015"/>
    </source>
</evidence>
<comment type="similarity">
    <text evidence="1">Belongs to the LysR transcriptional regulatory family.</text>
</comment>
<keyword evidence="3" id="KW-0238">DNA-binding</keyword>
<organism evidence="6 7">
    <name type="scientific">Pseudomonas paralactis</name>
    <dbReference type="NCBI Taxonomy" id="1615673"/>
    <lineage>
        <taxon>Bacteria</taxon>
        <taxon>Pseudomonadati</taxon>
        <taxon>Pseudomonadota</taxon>
        <taxon>Gammaproteobacteria</taxon>
        <taxon>Pseudomonadales</taxon>
        <taxon>Pseudomonadaceae</taxon>
        <taxon>Pseudomonas</taxon>
    </lineage>
</organism>
<dbReference type="RefSeq" id="WP_198707020.1">
    <property type="nucleotide sequence ID" value="NZ_JAEILM010000020.1"/>
</dbReference>
<dbReference type="PANTHER" id="PTHR30537">
    <property type="entry name" value="HTH-TYPE TRANSCRIPTIONAL REGULATOR"/>
    <property type="match status" value="1"/>
</dbReference>
<dbReference type="PANTHER" id="PTHR30537:SF3">
    <property type="entry name" value="TRANSCRIPTIONAL REGULATORY PROTEIN"/>
    <property type="match status" value="1"/>
</dbReference>
<dbReference type="Proteomes" id="UP000607562">
    <property type="component" value="Unassembled WGS sequence"/>
</dbReference>
<dbReference type="SUPFAM" id="SSF53850">
    <property type="entry name" value="Periplasmic binding protein-like II"/>
    <property type="match status" value="1"/>
</dbReference>
<dbReference type="InterPro" id="IPR036388">
    <property type="entry name" value="WH-like_DNA-bd_sf"/>
</dbReference>
<proteinExistence type="inferred from homology"/>
<keyword evidence="4" id="KW-0804">Transcription</keyword>
<dbReference type="EMBL" id="JAEILM010000020">
    <property type="protein sequence ID" value="MBI6632376.1"/>
    <property type="molecule type" value="Genomic_DNA"/>
</dbReference>
<evidence type="ECO:0000256" key="4">
    <source>
        <dbReference type="ARBA" id="ARBA00023163"/>
    </source>
</evidence>
<dbReference type="InterPro" id="IPR005119">
    <property type="entry name" value="LysR_subst-bd"/>
</dbReference>
<evidence type="ECO:0000313" key="6">
    <source>
        <dbReference type="EMBL" id="MBI6632376.1"/>
    </source>
</evidence>
<evidence type="ECO:0000259" key="5">
    <source>
        <dbReference type="PROSITE" id="PS50931"/>
    </source>
</evidence>
<dbReference type="InterPro" id="IPR036390">
    <property type="entry name" value="WH_DNA-bd_sf"/>
</dbReference>
<dbReference type="Pfam" id="PF00126">
    <property type="entry name" value="HTH_1"/>
    <property type="match status" value="1"/>
</dbReference>
<evidence type="ECO:0000256" key="3">
    <source>
        <dbReference type="ARBA" id="ARBA00023125"/>
    </source>
</evidence>
<feature type="domain" description="HTH lysR-type" evidence="5">
    <location>
        <begin position="1"/>
        <end position="62"/>
    </location>
</feature>
<dbReference type="InterPro" id="IPR058163">
    <property type="entry name" value="LysR-type_TF_proteobact-type"/>
</dbReference>
<keyword evidence="2" id="KW-0805">Transcription regulation</keyword>
<dbReference type="Gene3D" id="3.40.190.290">
    <property type="match status" value="1"/>
</dbReference>
<sequence length="306" mass="32534">MALQANWDDLRLLLAVSRRGSFLQAGQLLGIAASTVSRRLTQLETALGEPLVERGVEGCRLTSRGQALVDVALAAESGLRRQAPVDGTPAALSGTVLVSAGEGFSASVLEAASRFTAQHPGCSVELQVTTDFHKIVRGVADIAIRTAHLGEPSLIYRGLGKLDYGVFATAEYLQRFPALTPATAASIALLPPLDLLPQMRAAKAAGLDHAPIRVSSFAVQLESVRRGMGVAVLPRILATGLSEVFQEIELPPMEVYLVTRPQALKQGHIQGFFGVLEGVLRNEISSLDKQHSGIHQGLRKAQPIGM</sequence>
<dbReference type="InterPro" id="IPR000847">
    <property type="entry name" value="LysR_HTH_N"/>
</dbReference>
<dbReference type="PROSITE" id="PS50931">
    <property type="entry name" value="HTH_LYSR"/>
    <property type="match status" value="1"/>
</dbReference>
<keyword evidence="7" id="KW-1185">Reference proteome</keyword>
<evidence type="ECO:0000256" key="1">
    <source>
        <dbReference type="ARBA" id="ARBA00009437"/>
    </source>
</evidence>
<protein>
    <submittedName>
        <fullName evidence="6">LysR family transcriptional regulator</fullName>
    </submittedName>
</protein>
<comment type="caution">
    <text evidence="6">The sequence shown here is derived from an EMBL/GenBank/DDBJ whole genome shotgun (WGS) entry which is preliminary data.</text>
</comment>
<reference evidence="6 7" key="1">
    <citation type="submission" date="2020-12" db="EMBL/GenBank/DDBJ databases">
        <title>Comparative genomic insights into the epidemiology and virulence of plant pathogenic Pseudomonads from Turkey.</title>
        <authorList>
            <person name="Dillon M."/>
            <person name="Ruiz-Bedoya T."/>
            <person name="Bendalovic-Torma C."/>
            <person name="Guttman K.M."/>
            <person name="Kwak H."/>
            <person name="Middleton M.A."/>
            <person name="Wang P.W."/>
            <person name="Horuz S."/>
            <person name="Aysan Y."/>
            <person name="Guttman D.S."/>
        </authorList>
    </citation>
    <scope>NUCLEOTIDE SEQUENCE [LARGE SCALE GENOMIC DNA]</scope>
    <source>
        <strain evidence="6 7">Marul_2_1</strain>
    </source>
</reference>
<name>A0ABS0UXC5_9PSED</name>
<dbReference type="Pfam" id="PF03466">
    <property type="entry name" value="LysR_substrate"/>
    <property type="match status" value="1"/>
</dbReference>